<dbReference type="EC" id="3.6.3.-" evidence="10"/>
<comment type="subcellular location">
    <subcellularLocation>
        <location evidence="1">Cell membrane</location>
        <topology evidence="1">Multi-pass membrane protein</topology>
    </subcellularLocation>
</comment>
<dbReference type="GO" id="GO:0034040">
    <property type="term" value="F:ATPase-coupled lipid transmembrane transporter activity"/>
    <property type="evidence" value="ECO:0007669"/>
    <property type="project" value="TreeGrafter"/>
</dbReference>
<dbReference type="InterPro" id="IPR036640">
    <property type="entry name" value="ABC1_TM_sf"/>
</dbReference>
<dbReference type="PROSITE" id="PS00211">
    <property type="entry name" value="ABC_TRANSPORTER_1"/>
    <property type="match status" value="1"/>
</dbReference>
<dbReference type="Proteomes" id="UP000191056">
    <property type="component" value="Unassembled WGS sequence"/>
</dbReference>
<dbReference type="GO" id="GO:0140359">
    <property type="term" value="F:ABC-type transporter activity"/>
    <property type="evidence" value="ECO:0007669"/>
    <property type="project" value="InterPro"/>
</dbReference>
<dbReference type="Gene3D" id="3.40.50.300">
    <property type="entry name" value="P-loop containing nucleotide triphosphate hydrolases"/>
    <property type="match status" value="1"/>
</dbReference>
<evidence type="ECO:0000313" key="10">
    <source>
        <dbReference type="EMBL" id="OPJ59607.1"/>
    </source>
</evidence>
<dbReference type="InterPro" id="IPR003439">
    <property type="entry name" value="ABC_transporter-like_ATP-bd"/>
</dbReference>
<evidence type="ECO:0000256" key="3">
    <source>
        <dbReference type="ARBA" id="ARBA00022741"/>
    </source>
</evidence>
<evidence type="ECO:0000256" key="1">
    <source>
        <dbReference type="ARBA" id="ARBA00004651"/>
    </source>
</evidence>
<dbReference type="InterPro" id="IPR027417">
    <property type="entry name" value="P-loop_NTPase"/>
</dbReference>
<keyword evidence="6 7" id="KW-0472">Membrane</keyword>
<feature type="transmembrane region" description="Helical" evidence="7">
    <location>
        <begin position="68"/>
        <end position="91"/>
    </location>
</feature>
<dbReference type="Pfam" id="PF00005">
    <property type="entry name" value="ABC_tran"/>
    <property type="match status" value="1"/>
</dbReference>
<dbReference type="PANTHER" id="PTHR24221:SF654">
    <property type="entry name" value="ATP-BINDING CASSETTE SUB-FAMILY B MEMBER 6"/>
    <property type="match status" value="1"/>
</dbReference>
<accession>A0A1V4IJB9</accession>
<dbReference type="PANTHER" id="PTHR24221">
    <property type="entry name" value="ATP-BINDING CASSETTE SUB-FAMILY B"/>
    <property type="match status" value="1"/>
</dbReference>
<dbReference type="Pfam" id="PF00664">
    <property type="entry name" value="ABC_membrane"/>
    <property type="match status" value="1"/>
</dbReference>
<feature type="domain" description="ABC transporter" evidence="8">
    <location>
        <begin position="342"/>
        <end position="576"/>
    </location>
</feature>
<keyword evidence="10" id="KW-0378">Hydrolase</keyword>
<keyword evidence="4 10" id="KW-0067">ATP-binding</keyword>
<sequence length="587" mass="66230">MLERNKYSFIKVMIRMYTFIKEYKLLITIYMILSVLNIGVNLFLANLINESINSAINLDKNKLYSYTFQMAVIIIVGLFITYFSTLSYGIFKTRVMLDVRKSAIAHLEKLPLSFMEKNHSGDIISRFTNDISSVQTFIGDDLFKTLIQLISVIFTSIYLIAINLKLFIATFIVIPPALFMINVISKPMEKYFKQASRNLGQANSIVQDSYGGIFIVKAFNLEKLFQDKYLEVIKNGLKYNIKGVHRLKFIPPFNIILRSTPFAICLIYGAYLSINKEISTGQLLSFTYLMGNIVWTFAFLPSTISSLINAIGASERFFEVLDTSTEREDGKPFESLDTKNSISFKNVSFSYNEGTNILKELSFDIKKDSKIALVGASGCGKSTVLKLIASFYNIQSGNIEFFENNSKEWSLNHIRSKISYVSQDTYLFPGSILDNILVGNLHAAKEEVIKAARIANAHEFILELPQGYDTMVGERGIKLSGGQRQRISIARAVLKNAPIILLDEATSALDTLSEAVIQESLEKVMEGKTAIIVAHRLSSIKHVDEILVMDNGCIVERGKHENLVKNNGLYSKLYAKQFNDYDIQESI</sequence>
<dbReference type="GO" id="GO:0005886">
    <property type="term" value="C:plasma membrane"/>
    <property type="evidence" value="ECO:0007669"/>
    <property type="project" value="UniProtKB-SubCell"/>
</dbReference>
<comment type="caution">
    <text evidence="10">The sequence shown here is derived from an EMBL/GenBank/DDBJ whole genome shotgun (WGS) entry which is preliminary data.</text>
</comment>
<evidence type="ECO:0000256" key="4">
    <source>
        <dbReference type="ARBA" id="ARBA00022840"/>
    </source>
</evidence>
<keyword evidence="3" id="KW-0547">Nucleotide-binding</keyword>
<dbReference type="PROSITE" id="PS50929">
    <property type="entry name" value="ABC_TM1F"/>
    <property type="match status" value="1"/>
</dbReference>
<dbReference type="OrthoDB" id="9762778at2"/>
<feature type="transmembrane region" description="Helical" evidence="7">
    <location>
        <begin position="25"/>
        <end position="48"/>
    </location>
</feature>
<keyword evidence="11" id="KW-1185">Reference proteome</keyword>
<feature type="transmembrane region" description="Helical" evidence="7">
    <location>
        <begin position="286"/>
        <end position="308"/>
    </location>
</feature>
<dbReference type="RefSeq" id="WP_079440974.1">
    <property type="nucleotide sequence ID" value="NZ_MZGT01000049.1"/>
</dbReference>
<proteinExistence type="predicted"/>
<dbReference type="AlphaFoldDB" id="A0A1V4IJB9"/>
<evidence type="ECO:0000259" key="8">
    <source>
        <dbReference type="PROSITE" id="PS50893"/>
    </source>
</evidence>
<dbReference type="CDD" id="cd07346">
    <property type="entry name" value="ABC_6TM_exporters"/>
    <property type="match status" value="1"/>
</dbReference>
<keyword evidence="2 7" id="KW-0812">Transmembrane</keyword>
<feature type="domain" description="ABC transmembrane type-1" evidence="9">
    <location>
        <begin position="25"/>
        <end position="309"/>
    </location>
</feature>
<dbReference type="Gene3D" id="1.20.1560.10">
    <property type="entry name" value="ABC transporter type 1, transmembrane domain"/>
    <property type="match status" value="1"/>
</dbReference>
<dbReference type="STRING" id="225345.CLCHR_33820"/>
<dbReference type="InterPro" id="IPR003593">
    <property type="entry name" value="AAA+_ATPase"/>
</dbReference>
<evidence type="ECO:0000313" key="11">
    <source>
        <dbReference type="Proteomes" id="UP000191056"/>
    </source>
</evidence>
<evidence type="ECO:0000256" key="6">
    <source>
        <dbReference type="ARBA" id="ARBA00023136"/>
    </source>
</evidence>
<evidence type="ECO:0000256" key="5">
    <source>
        <dbReference type="ARBA" id="ARBA00022989"/>
    </source>
</evidence>
<dbReference type="SMART" id="SM00382">
    <property type="entry name" value="AAA"/>
    <property type="match status" value="1"/>
</dbReference>
<organism evidence="10 11">
    <name type="scientific">Clostridium chromiireducens</name>
    <dbReference type="NCBI Taxonomy" id="225345"/>
    <lineage>
        <taxon>Bacteria</taxon>
        <taxon>Bacillati</taxon>
        <taxon>Bacillota</taxon>
        <taxon>Clostridia</taxon>
        <taxon>Eubacteriales</taxon>
        <taxon>Clostridiaceae</taxon>
        <taxon>Clostridium</taxon>
    </lineage>
</organism>
<dbReference type="FunFam" id="3.40.50.300:FF:000218">
    <property type="entry name" value="Multidrug ABC transporter ATP-binding protein"/>
    <property type="match status" value="1"/>
</dbReference>
<dbReference type="InterPro" id="IPR017871">
    <property type="entry name" value="ABC_transporter-like_CS"/>
</dbReference>
<dbReference type="PROSITE" id="PS50893">
    <property type="entry name" value="ABC_TRANSPORTER_2"/>
    <property type="match status" value="1"/>
</dbReference>
<gene>
    <name evidence="10" type="ORF">CLCHR_33820</name>
</gene>
<protein>
    <submittedName>
        <fullName evidence="10">Putative multidrug export ATP-binding/permease protein</fullName>
        <ecNumber evidence="10">3.6.3.-</ecNumber>
    </submittedName>
</protein>
<feature type="transmembrane region" description="Helical" evidence="7">
    <location>
        <begin position="142"/>
        <end position="160"/>
    </location>
</feature>
<feature type="transmembrane region" description="Helical" evidence="7">
    <location>
        <begin position="255"/>
        <end position="274"/>
    </location>
</feature>
<dbReference type="SUPFAM" id="SSF52540">
    <property type="entry name" value="P-loop containing nucleoside triphosphate hydrolases"/>
    <property type="match status" value="1"/>
</dbReference>
<dbReference type="InterPro" id="IPR011527">
    <property type="entry name" value="ABC1_TM_dom"/>
</dbReference>
<feature type="transmembrane region" description="Helical" evidence="7">
    <location>
        <begin position="166"/>
        <end position="184"/>
    </location>
</feature>
<reference evidence="10 11" key="1">
    <citation type="submission" date="2017-03" db="EMBL/GenBank/DDBJ databases">
        <title>Genome sequence of Clostridium chromiireducens DSM 23318.</title>
        <authorList>
            <person name="Poehlein A."/>
            <person name="Daniel R."/>
        </authorList>
    </citation>
    <scope>NUCLEOTIDE SEQUENCE [LARGE SCALE GENOMIC DNA]</scope>
    <source>
        <strain evidence="10 11">DSM 23318</strain>
    </source>
</reference>
<evidence type="ECO:0000256" key="2">
    <source>
        <dbReference type="ARBA" id="ARBA00022692"/>
    </source>
</evidence>
<evidence type="ECO:0000259" key="9">
    <source>
        <dbReference type="PROSITE" id="PS50929"/>
    </source>
</evidence>
<keyword evidence="5 7" id="KW-1133">Transmembrane helix</keyword>
<evidence type="ECO:0000256" key="7">
    <source>
        <dbReference type="SAM" id="Phobius"/>
    </source>
</evidence>
<dbReference type="InterPro" id="IPR039421">
    <property type="entry name" value="Type_1_exporter"/>
</dbReference>
<dbReference type="SUPFAM" id="SSF90123">
    <property type="entry name" value="ABC transporter transmembrane region"/>
    <property type="match status" value="1"/>
</dbReference>
<name>A0A1V4IJB9_9CLOT</name>
<dbReference type="GO" id="GO:0005524">
    <property type="term" value="F:ATP binding"/>
    <property type="evidence" value="ECO:0007669"/>
    <property type="project" value="UniProtKB-KW"/>
</dbReference>
<dbReference type="EMBL" id="MZGT01000049">
    <property type="protein sequence ID" value="OPJ59607.1"/>
    <property type="molecule type" value="Genomic_DNA"/>
</dbReference>
<dbReference type="GO" id="GO:0016887">
    <property type="term" value="F:ATP hydrolysis activity"/>
    <property type="evidence" value="ECO:0007669"/>
    <property type="project" value="InterPro"/>
</dbReference>